<reference evidence="4" key="1">
    <citation type="submission" date="2021-06" db="EMBL/GenBank/DDBJ databases">
        <authorList>
            <person name="Kallberg Y."/>
            <person name="Tangrot J."/>
            <person name="Rosling A."/>
        </authorList>
    </citation>
    <scope>NUCLEOTIDE SEQUENCE</scope>
    <source>
        <strain evidence="4">UK204</strain>
    </source>
</reference>
<keyword evidence="2" id="KW-0067">ATP-binding</keyword>
<evidence type="ECO:0000313" key="4">
    <source>
        <dbReference type="EMBL" id="CAG8696046.1"/>
    </source>
</evidence>
<sequence>FTKELIIILIHSLICDNESNAGEHNDLLIQQITPQVIDIDSEDKHEEAVEEYPEGDSCVVCKKPYDSTLFWCAECCPKRLQDDFPNWTSGKKELDECIRRNQLNAVGHKNYFEWIPFERFTDIKKIGEGGFGIVYSAIWIDGPKWKWDNERLKWVASGPRKIAFKTLKRNAMFKEFLNELECHSLCVSVRRIVHCFGVTREPKTGYYMMVTNFANEGDLNSYIKKRHQDLNWERIIRLSRDIAKALRGLHREGLIHRDLHSGNILNHVTCNGITWTWLADLGLCVKEEDVARLVMENGPLFGKIGYMAPEVLRRIEIYTRAADVYSFGMILWELTSCRMPFSNMRQDVHLMYEIIDGKRPKIVEGTPPAFAKLIEDCWQTDPNLRPTMETVHKRIWSFANSMIKGNRKDRYGFRAAEEKRSLILSKMAYPEVINSQQIFLRPRPLARRFNQSENIFRQNLLIKSNNDHIGSHEYSCAIDSHANVNSRCSPKFEDTSNSLITPRMIA</sequence>
<evidence type="ECO:0000259" key="3">
    <source>
        <dbReference type="PROSITE" id="PS50011"/>
    </source>
</evidence>
<gene>
    <name evidence="4" type="ORF">FCALED_LOCUS13224</name>
</gene>
<proteinExistence type="predicted"/>
<feature type="domain" description="Protein kinase" evidence="3">
    <location>
        <begin position="120"/>
        <end position="395"/>
    </location>
</feature>
<dbReference type="Gene3D" id="1.10.510.10">
    <property type="entry name" value="Transferase(Phosphotransferase) domain 1"/>
    <property type="match status" value="1"/>
</dbReference>
<dbReference type="OrthoDB" id="10261027at2759"/>
<keyword evidence="1" id="KW-0547">Nucleotide-binding</keyword>
<dbReference type="InterPro" id="IPR001245">
    <property type="entry name" value="Ser-Thr/Tyr_kinase_cat_dom"/>
</dbReference>
<organism evidence="4 5">
    <name type="scientific">Funneliformis caledonium</name>
    <dbReference type="NCBI Taxonomy" id="1117310"/>
    <lineage>
        <taxon>Eukaryota</taxon>
        <taxon>Fungi</taxon>
        <taxon>Fungi incertae sedis</taxon>
        <taxon>Mucoromycota</taxon>
        <taxon>Glomeromycotina</taxon>
        <taxon>Glomeromycetes</taxon>
        <taxon>Glomerales</taxon>
        <taxon>Glomeraceae</taxon>
        <taxon>Funneliformis</taxon>
    </lineage>
</organism>
<dbReference type="PANTHER" id="PTHR44329:SF298">
    <property type="entry name" value="MIXED LINEAGE KINASE DOMAIN-LIKE PROTEIN"/>
    <property type="match status" value="1"/>
</dbReference>
<evidence type="ECO:0000256" key="1">
    <source>
        <dbReference type="ARBA" id="ARBA00022741"/>
    </source>
</evidence>
<dbReference type="GO" id="GO:0005524">
    <property type="term" value="F:ATP binding"/>
    <property type="evidence" value="ECO:0007669"/>
    <property type="project" value="UniProtKB-KW"/>
</dbReference>
<keyword evidence="5" id="KW-1185">Reference proteome</keyword>
<dbReference type="AlphaFoldDB" id="A0A9N9EVC7"/>
<dbReference type="GO" id="GO:0004674">
    <property type="term" value="F:protein serine/threonine kinase activity"/>
    <property type="evidence" value="ECO:0007669"/>
    <property type="project" value="TreeGrafter"/>
</dbReference>
<name>A0A9N9EVC7_9GLOM</name>
<dbReference type="SUPFAM" id="SSF56112">
    <property type="entry name" value="Protein kinase-like (PK-like)"/>
    <property type="match status" value="1"/>
</dbReference>
<comment type="caution">
    <text evidence="4">The sequence shown here is derived from an EMBL/GenBank/DDBJ whole genome shotgun (WGS) entry which is preliminary data.</text>
</comment>
<dbReference type="PANTHER" id="PTHR44329">
    <property type="entry name" value="SERINE/THREONINE-PROTEIN KINASE TNNI3K-RELATED"/>
    <property type="match status" value="1"/>
</dbReference>
<evidence type="ECO:0000313" key="5">
    <source>
        <dbReference type="Proteomes" id="UP000789570"/>
    </source>
</evidence>
<dbReference type="InterPro" id="IPR011009">
    <property type="entry name" value="Kinase-like_dom_sf"/>
</dbReference>
<dbReference type="InterPro" id="IPR000719">
    <property type="entry name" value="Prot_kinase_dom"/>
</dbReference>
<dbReference type="InterPro" id="IPR051681">
    <property type="entry name" value="Ser/Thr_Kinases-Pseudokinases"/>
</dbReference>
<dbReference type="Pfam" id="PF07714">
    <property type="entry name" value="PK_Tyr_Ser-Thr"/>
    <property type="match status" value="1"/>
</dbReference>
<dbReference type="Proteomes" id="UP000789570">
    <property type="component" value="Unassembled WGS sequence"/>
</dbReference>
<dbReference type="PROSITE" id="PS50011">
    <property type="entry name" value="PROTEIN_KINASE_DOM"/>
    <property type="match status" value="1"/>
</dbReference>
<protein>
    <submittedName>
        <fullName evidence="4">12479_t:CDS:1</fullName>
    </submittedName>
</protein>
<dbReference type="EMBL" id="CAJVPQ010007372">
    <property type="protein sequence ID" value="CAG8696046.1"/>
    <property type="molecule type" value="Genomic_DNA"/>
</dbReference>
<dbReference type="PRINTS" id="PR00109">
    <property type="entry name" value="TYRKINASE"/>
</dbReference>
<feature type="non-terminal residue" evidence="4">
    <location>
        <position position="1"/>
    </location>
</feature>
<accession>A0A9N9EVC7</accession>
<evidence type="ECO:0000256" key="2">
    <source>
        <dbReference type="ARBA" id="ARBA00022840"/>
    </source>
</evidence>